<keyword evidence="1" id="KW-1133">Transmembrane helix</keyword>
<keyword evidence="1" id="KW-0812">Transmembrane</keyword>
<reference evidence="2" key="2">
    <citation type="journal article" date="2021" name="PeerJ">
        <title>Extensive microbial diversity within the chicken gut microbiome revealed by metagenomics and culture.</title>
        <authorList>
            <person name="Gilroy R."/>
            <person name="Ravi A."/>
            <person name="Getino M."/>
            <person name="Pursley I."/>
            <person name="Horton D.L."/>
            <person name="Alikhan N.F."/>
            <person name="Baker D."/>
            <person name="Gharbi K."/>
            <person name="Hall N."/>
            <person name="Watson M."/>
            <person name="Adriaenssens E.M."/>
            <person name="Foster-Nyarko E."/>
            <person name="Jarju S."/>
            <person name="Secka A."/>
            <person name="Antonio M."/>
            <person name="Oren A."/>
            <person name="Chaudhuri R.R."/>
            <person name="La Ragione R."/>
            <person name="Hildebrand F."/>
            <person name="Pallen M.J."/>
        </authorList>
    </citation>
    <scope>NUCLEOTIDE SEQUENCE</scope>
    <source>
        <strain evidence="2">CHK193-30670</strain>
    </source>
</reference>
<feature type="transmembrane region" description="Helical" evidence="1">
    <location>
        <begin position="70"/>
        <end position="94"/>
    </location>
</feature>
<sequence>MKSKLIILIIFVMSLFVLIPSEVKAYNDTKNENIVTVASIVESSSSGVPDYVGNGKDICDTTLTDFIKSYWKIIMIFAPALAILMISVDFFKAITSSDADLLKKAASSALKRTLAFILLLFLPFILNTLFGWFGLEICF</sequence>
<feature type="transmembrane region" description="Helical" evidence="1">
    <location>
        <begin position="114"/>
        <end position="135"/>
    </location>
</feature>
<evidence type="ECO:0000256" key="1">
    <source>
        <dbReference type="SAM" id="Phobius"/>
    </source>
</evidence>
<gene>
    <name evidence="2" type="ORF">IAB68_00280</name>
</gene>
<reference evidence="2" key="1">
    <citation type="submission" date="2020-10" db="EMBL/GenBank/DDBJ databases">
        <authorList>
            <person name="Gilroy R."/>
        </authorList>
    </citation>
    <scope>NUCLEOTIDE SEQUENCE</scope>
    <source>
        <strain evidence="2">CHK193-30670</strain>
    </source>
</reference>
<protein>
    <submittedName>
        <fullName evidence="2">Uncharacterized protein</fullName>
    </submittedName>
</protein>
<organism evidence="2 3">
    <name type="scientific">Candidatus Aphodocola excrementigallinarum</name>
    <dbReference type="NCBI Taxonomy" id="2840670"/>
    <lineage>
        <taxon>Bacteria</taxon>
        <taxon>Bacillati</taxon>
        <taxon>Bacillota</taxon>
        <taxon>Bacilli</taxon>
        <taxon>Candidatus Aphodocola</taxon>
    </lineage>
</organism>
<name>A0A9D1INA5_9FIRM</name>
<comment type="caution">
    <text evidence="2">The sequence shown here is derived from an EMBL/GenBank/DDBJ whole genome shotgun (WGS) entry which is preliminary data.</text>
</comment>
<keyword evidence="1" id="KW-0472">Membrane</keyword>
<dbReference type="AlphaFoldDB" id="A0A9D1INA5"/>
<dbReference type="Proteomes" id="UP000824074">
    <property type="component" value="Unassembled WGS sequence"/>
</dbReference>
<evidence type="ECO:0000313" key="2">
    <source>
        <dbReference type="EMBL" id="HIU39726.1"/>
    </source>
</evidence>
<proteinExistence type="predicted"/>
<dbReference type="EMBL" id="DVMT01000004">
    <property type="protein sequence ID" value="HIU39726.1"/>
    <property type="molecule type" value="Genomic_DNA"/>
</dbReference>
<evidence type="ECO:0000313" key="3">
    <source>
        <dbReference type="Proteomes" id="UP000824074"/>
    </source>
</evidence>
<accession>A0A9D1INA5</accession>